<sequence>MHNTFAGVRRRLGATNLGSKAARLLLAAAMLVCSLDAAAMRLIEPGEDPKLAAGEGLVVLSIDVSAPVSAVRIGEVGGGTAKVISALRFGRNVRLYAAKAGEYRWTEVDVFTWYTRVRFTLRSEDYRFKVVPGKIIYPGDLILRPSSWSYTSIHVANHSLPVIDWLETQHAALYKQLPFEYQGLYPDPFPAYYRTARAGNTQPPDQLNGGREPPKPGTLPLPVDLLWKPNRVVAVGLNPAGDLLAETVRDGDKWAIYLIDLKSGTSERLGISSSPAYLLMWKDDRTLIAAPGSGRQEHVVYRIGDSDGTRHKVERLRIEGTGRVVDLMPAAPGMILFEGFDSRGKLAVHLVALSGNKTISGFANARSRDRLNVGVENDLGWYADGHGRLRVAMASRDETLVLMHGKNGVFNEVWRSKAEGGFEPAGLSFDGETIYGFTDDERSQRDLVAFDPATRKVTRTLFSKPGVDVVGMLFDDRREPVAARYYESGRLVTEYFDSASQQTERQLQAAFPGRAVRMIDRSGDGQQLILWVDASDRPPQMYRYDGTRKRAELLEDIAPWLSDKTFAPTHVITAKGSDGLPIEAFLTLPPGTGKRPVVVYPHGGPEGVRDDTHFNRDVQFLASQGYGVLQVNFRGSDGYGKAFRDAARGNFGRMIEDDIDAALRVALAAYPLDDKRMCMMGASYGGYSALVSAMRWPGRYRCAVSMSGVSDRALVFTSSDFMRDAESRKVQERRMGNPNTDMEQIQAVSPLYHTRQLDLPLMLVHGREDVRVDFEHTRRLVRMLNLEGRPPVVLAFPDMGHGFDDPIALDIAWTGIAGFLKANLGDQPAPAAASASPAPTTPSPATVNAGQGGAK</sequence>
<organism evidence="5 6">
    <name type="scientific">Lysobacter niastensis</name>
    <dbReference type="NCBI Taxonomy" id="380629"/>
    <lineage>
        <taxon>Bacteria</taxon>
        <taxon>Pseudomonadati</taxon>
        <taxon>Pseudomonadota</taxon>
        <taxon>Gammaproteobacteria</taxon>
        <taxon>Lysobacterales</taxon>
        <taxon>Lysobacteraceae</taxon>
        <taxon>Lysobacter</taxon>
    </lineage>
</organism>
<feature type="signal peptide" evidence="3">
    <location>
        <begin position="1"/>
        <end position="39"/>
    </location>
</feature>
<feature type="compositionally biased region" description="Low complexity" evidence="2">
    <location>
        <begin position="828"/>
        <end position="846"/>
    </location>
</feature>
<comment type="caution">
    <text evidence="5">The sequence shown here is derived from an EMBL/GenBank/DDBJ whole genome shotgun (WGS) entry which is preliminary data.</text>
</comment>
<evidence type="ECO:0000256" key="2">
    <source>
        <dbReference type="SAM" id="MobiDB-lite"/>
    </source>
</evidence>
<dbReference type="InterPro" id="IPR001375">
    <property type="entry name" value="Peptidase_S9_cat"/>
</dbReference>
<gene>
    <name evidence="5" type="ORF">J2X06_003286</name>
</gene>
<dbReference type="PANTHER" id="PTHR42776:SF27">
    <property type="entry name" value="DIPEPTIDYL PEPTIDASE FAMILY MEMBER 6"/>
    <property type="match status" value="1"/>
</dbReference>
<feature type="region of interest" description="Disordered" evidence="2">
    <location>
        <begin position="827"/>
        <end position="855"/>
    </location>
</feature>
<dbReference type="SUPFAM" id="SSF53474">
    <property type="entry name" value="alpha/beta-Hydrolases"/>
    <property type="match status" value="1"/>
</dbReference>
<evidence type="ECO:0000256" key="3">
    <source>
        <dbReference type="SAM" id="SignalP"/>
    </source>
</evidence>
<feature type="chain" id="PRO_5046864832" evidence="3">
    <location>
        <begin position="40"/>
        <end position="855"/>
    </location>
</feature>
<evidence type="ECO:0000313" key="5">
    <source>
        <dbReference type="EMBL" id="MDR7136068.1"/>
    </source>
</evidence>
<evidence type="ECO:0000313" key="6">
    <source>
        <dbReference type="Proteomes" id="UP001251524"/>
    </source>
</evidence>
<dbReference type="EMBL" id="JAVDVY010000003">
    <property type="protein sequence ID" value="MDR7136068.1"/>
    <property type="molecule type" value="Genomic_DNA"/>
</dbReference>
<evidence type="ECO:0000259" key="4">
    <source>
        <dbReference type="Pfam" id="PF00326"/>
    </source>
</evidence>
<name>A0ABU1WEQ8_9GAMM</name>
<feature type="domain" description="Peptidase S9 prolyl oligopeptidase catalytic" evidence="4">
    <location>
        <begin position="613"/>
        <end position="825"/>
    </location>
</feature>
<keyword evidence="6" id="KW-1185">Reference proteome</keyword>
<reference evidence="5 6" key="1">
    <citation type="submission" date="2023-07" db="EMBL/GenBank/DDBJ databases">
        <title>Sorghum-associated microbial communities from plants grown in Nebraska, USA.</title>
        <authorList>
            <person name="Schachtman D."/>
        </authorList>
    </citation>
    <scope>NUCLEOTIDE SEQUENCE [LARGE SCALE GENOMIC DNA]</scope>
    <source>
        <strain evidence="5 6">BE198</strain>
    </source>
</reference>
<accession>A0ABU1WEQ8</accession>
<keyword evidence="1" id="KW-0378">Hydrolase</keyword>
<dbReference type="Gene3D" id="3.40.50.1820">
    <property type="entry name" value="alpha/beta hydrolase"/>
    <property type="match status" value="1"/>
</dbReference>
<dbReference type="Proteomes" id="UP001251524">
    <property type="component" value="Unassembled WGS sequence"/>
</dbReference>
<evidence type="ECO:0000256" key="1">
    <source>
        <dbReference type="ARBA" id="ARBA00022801"/>
    </source>
</evidence>
<dbReference type="RefSeq" id="WP_310064236.1">
    <property type="nucleotide sequence ID" value="NZ_JAVDVY010000003.1"/>
</dbReference>
<dbReference type="Pfam" id="PF00326">
    <property type="entry name" value="Peptidase_S9"/>
    <property type="match status" value="1"/>
</dbReference>
<dbReference type="InterPro" id="IPR029058">
    <property type="entry name" value="AB_hydrolase_fold"/>
</dbReference>
<keyword evidence="3" id="KW-0732">Signal</keyword>
<protein>
    <submittedName>
        <fullName evidence="5">Acetyl esterase/lipase</fullName>
    </submittedName>
</protein>
<dbReference type="SUPFAM" id="SSF82171">
    <property type="entry name" value="DPP6 N-terminal domain-like"/>
    <property type="match status" value="1"/>
</dbReference>
<proteinExistence type="predicted"/>
<dbReference type="PANTHER" id="PTHR42776">
    <property type="entry name" value="SERINE PEPTIDASE S9 FAMILY MEMBER"/>
    <property type="match status" value="1"/>
</dbReference>